<dbReference type="Pfam" id="PF18759">
    <property type="entry name" value="Plavaka"/>
    <property type="match status" value="1"/>
</dbReference>
<name>A0ABN7WUV9_GIGMA</name>
<feature type="non-terminal residue" evidence="1">
    <location>
        <position position="125"/>
    </location>
</feature>
<feature type="non-terminal residue" evidence="1">
    <location>
        <position position="1"/>
    </location>
</feature>
<gene>
    <name evidence="1" type="ORF">GMARGA_LOCUS34860</name>
</gene>
<sequence length="125" mass="14708">NIKGKRVFRELYEEDWWLETEKTLPQLNYLLFIILYSDATAFDSFGKTSGYSVFLILGNLPNWVLNSQNSKILLEFLPKIKNIETKTTKAFQNIQCKIYHKCLQIMLYPLLEKPNALNFGIRGWL</sequence>
<evidence type="ECO:0000313" key="1">
    <source>
        <dbReference type="EMBL" id="CAG8840325.1"/>
    </source>
</evidence>
<dbReference type="EMBL" id="CAJVQB010062576">
    <property type="protein sequence ID" value="CAG8840325.1"/>
    <property type="molecule type" value="Genomic_DNA"/>
</dbReference>
<accession>A0ABN7WUV9</accession>
<reference evidence="1 2" key="1">
    <citation type="submission" date="2021-06" db="EMBL/GenBank/DDBJ databases">
        <authorList>
            <person name="Kallberg Y."/>
            <person name="Tangrot J."/>
            <person name="Rosling A."/>
        </authorList>
    </citation>
    <scope>NUCLEOTIDE SEQUENCE [LARGE SCALE GENOMIC DNA]</scope>
    <source>
        <strain evidence="1 2">120-4 pot B 10/14</strain>
    </source>
</reference>
<comment type="caution">
    <text evidence="1">The sequence shown here is derived from an EMBL/GenBank/DDBJ whole genome shotgun (WGS) entry which is preliminary data.</text>
</comment>
<proteinExistence type="predicted"/>
<protein>
    <submittedName>
        <fullName evidence="1">18096_t:CDS:1</fullName>
    </submittedName>
</protein>
<evidence type="ECO:0000313" key="2">
    <source>
        <dbReference type="Proteomes" id="UP000789901"/>
    </source>
</evidence>
<dbReference type="Proteomes" id="UP000789901">
    <property type="component" value="Unassembled WGS sequence"/>
</dbReference>
<organism evidence="1 2">
    <name type="scientific">Gigaspora margarita</name>
    <dbReference type="NCBI Taxonomy" id="4874"/>
    <lineage>
        <taxon>Eukaryota</taxon>
        <taxon>Fungi</taxon>
        <taxon>Fungi incertae sedis</taxon>
        <taxon>Mucoromycota</taxon>
        <taxon>Glomeromycotina</taxon>
        <taxon>Glomeromycetes</taxon>
        <taxon>Diversisporales</taxon>
        <taxon>Gigasporaceae</taxon>
        <taxon>Gigaspora</taxon>
    </lineage>
</organism>
<keyword evidence="2" id="KW-1185">Reference proteome</keyword>
<dbReference type="InterPro" id="IPR041078">
    <property type="entry name" value="Plavaka"/>
</dbReference>